<keyword evidence="4 8" id="KW-0819">tRNA processing</keyword>
<dbReference type="GO" id="GO:0006400">
    <property type="term" value="P:tRNA modification"/>
    <property type="evidence" value="ECO:0007669"/>
    <property type="project" value="UniProtKB-UniRule"/>
</dbReference>
<dbReference type="InterPro" id="IPR011063">
    <property type="entry name" value="TilS/TtcA_N"/>
</dbReference>
<comment type="similarity">
    <text evidence="8">Belongs to the tRNA(Ile)-lysidine synthase family.</text>
</comment>
<dbReference type="Proteomes" id="UP000243469">
    <property type="component" value="Unassembled WGS sequence"/>
</dbReference>
<dbReference type="InterPro" id="IPR012796">
    <property type="entry name" value="Lysidine-tRNA-synth_C"/>
</dbReference>
<dbReference type="AlphaFoldDB" id="A0A2G6JQQ5"/>
<dbReference type="GO" id="GO:0005524">
    <property type="term" value="F:ATP binding"/>
    <property type="evidence" value="ECO:0007669"/>
    <property type="project" value="UniProtKB-UniRule"/>
</dbReference>
<reference evidence="10 11" key="1">
    <citation type="submission" date="2017-10" db="EMBL/GenBank/DDBJ databases">
        <title>Novel microbial diversity and functional potential in the marine mammal oral microbiome.</title>
        <authorList>
            <person name="Dudek N.K."/>
            <person name="Sun C.L."/>
            <person name="Burstein D."/>
            <person name="Kantor R.S."/>
            <person name="Aliaga Goltsman D.S."/>
            <person name="Bik E.M."/>
            <person name="Thomas B.C."/>
            <person name="Banfield J.F."/>
            <person name="Relman D.A."/>
        </authorList>
    </citation>
    <scope>NUCLEOTIDE SEQUENCE [LARGE SCALE GENOMIC DNA]</scope>
    <source>
        <strain evidence="10">DOLJORAL78_47_21</strain>
    </source>
</reference>
<dbReference type="NCBIfam" id="TIGR02433">
    <property type="entry name" value="lysidine_TilS_C"/>
    <property type="match status" value="1"/>
</dbReference>
<dbReference type="Pfam" id="PF01171">
    <property type="entry name" value="ATP_bind_3"/>
    <property type="match status" value="1"/>
</dbReference>
<dbReference type="PANTHER" id="PTHR43033">
    <property type="entry name" value="TRNA(ILE)-LYSIDINE SYNTHASE-RELATED"/>
    <property type="match status" value="1"/>
</dbReference>
<dbReference type="Pfam" id="PF11734">
    <property type="entry name" value="TilS_C"/>
    <property type="match status" value="1"/>
</dbReference>
<sequence>MSCLWMSCWNVVTNVCCHTVLVVKPELKTQTALQECERSFSAFTSAFQQQHKIKRWLVAHSGGVDSQLLLYLTKKCLSDLPIIVIHINHHLQADSCDWGRFSVQQAENLGLQAIIIDLELPSSSENAARKARYAAFTNIITPGDCLLQGHHGDDQAETLLFRMLRGSGLKGMLGIPLQRRLADGHLLRPLLDLTRTQIERAVETIGLDYIDDPSNAEDAYDRNYLRLHVLPLLRQRWPDLARRWRENTERLSEAHNLLEHYLASDLALCSDGQAKLSISAWKTLLPLRRPEVLRYWVSLHTGINLNKVQLRQVQTDLIEAAVDSNPVFTRKGLEIRRFKEHLYLLPEQEEVAPEVPFLCSPRQELVDGVLEIKGKVPVELFSGAVIRRRQGGERCRPQGITQSKKVKKMLQDAGIEPWHRERWPLIYVGEQLAAVPGICICQGFAEENAGFSLLWHPFSLSDNV</sequence>
<keyword evidence="6 8" id="KW-0067">ATP-binding</keyword>
<gene>
    <name evidence="8 10" type="primary">tilS</name>
    <name evidence="10" type="ORF">CSA60_02270</name>
</gene>
<dbReference type="CDD" id="cd01992">
    <property type="entry name" value="TilS_N"/>
    <property type="match status" value="1"/>
</dbReference>
<proteinExistence type="inferred from homology"/>
<name>A0A2G6JQQ5_NEPCE</name>
<evidence type="ECO:0000256" key="6">
    <source>
        <dbReference type="ARBA" id="ARBA00022840"/>
    </source>
</evidence>
<evidence type="ECO:0000256" key="5">
    <source>
        <dbReference type="ARBA" id="ARBA00022741"/>
    </source>
</evidence>
<keyword evidence="3 8" id="KW-0436">Ligase</keyword>
<evidence type="ECO:0000256" key="3">
    <source>
        <dbReference type="ARBA" id="ARBA00022598"/>
    </source>
</evidence>
<dbReference type="InterPro" id="IPR014729">
    <property type="entry name" value="Rossmann-like_a/b/a_fold"/>
</dbReference>
<comment type="function">
    <text evidence="8">Ligates lysine onto the cytidine present at position 34 of the AUA codon-specific tRNA(Ile) that contains the anticodon CAU, in an ATP-dependent manner. Cytidine is converted to lysidine, thus changing the amino acid specificity of the tRNA from methionine to isoleucine.</text>
</comment>
<dbReference type="Gene3D" id="1.20.59.20">
    <property type="match status" value="1"/>
</dbReference>
<keyword evidence="2 8" id="KW-0963">Cytoplasm</keyword>
<dbReference type="SUPFAM" id="SSF52402">
    <property type="entry name" value="Adenine nucleotide alpha hydrolases-like"/>
    <property type="match status" value="1"/>
</dbReference>
<dbReference type="EC" id="6.3.4.19" evidence="8"/>
<dbReference type="InterPro" id="IPR015262">
    <property type="entry name" value="tRNA_Ile_lys_synt_subst-bd"/>
</dbReference>
<evidence type="ECO:0000313" key="10">
    <source>
        <dbReference type="EMBL" id="PIE24972.1"/>
    </source>
</evidence>
<dbReference type="InterPro" id="IPR012795">
    <property type="entry name" value="tRNA_Ile_lys_synt_N"/>
</dbReference>
<evidence type="ECO:0000256" key="7">
    <source>
        <dbReference type="ARBA" id="ARBA00048539"/>
    </source>
</evidence>
<evidence type="ECO:0000256" key="8">
    <source>
        <dbReference type="HAMAP-Rule" id="MF_01161"/>
    </source>
</evidence>
<dbReference type="SUPFAM" id="SSF56037">
    <property type="entry name" value="PheT/TilS domain"/>
    <property type="match status" value="1"/>
</dbReference>
<dbReference type="Pfam" id="PF09179">
    <property type="entry name" value="TilS"/>
    <property type="match status" value="1"/>
</dbReference>
<comment type="subcellular location">
    <subcellularLocation>
        <location evidence="1 8">Cytoplasm</location>
    </subcellularLocation>
</comment>
<dbReference type="GO" id="GO:0005737">
    <property type="term" value="C:cytoplasm"/>
    <property type="evidence" value="ECO:0007669"/>
    <property type="project" value="UniProtKB-SubCell"/>
</dbReference>
<dbReference type="InterPro" id="IPR012094">
    <property type="entry name" value="tRNA_Ile_lys_synt"/>
</dbReference>
<dbReference type="HAMAP" id="MF_01161">
    <property type="entry name" value="tRNA_Ile_lys_synt"/>
    <property type="match status" value="1"/>
</dbReference>
<comment type="domain">
    <text evidence="8">The N-terminal region contains the highly conserved SGGXDS motif, predicted to be a P-loop motif involved in ATP binding.</text>
</comment>
<feature type="domain" description="Lysidine-tRNA(Ile) synthetase C-terminal" evidence="9">
    <location>
        <begin position="384"/>
        <end position="455"/>
    </location>
</feature>
<feature type="binding site" evidence="8">
    <location>
        <begin position="61"/>
        <end position="66"/>
    </location>
    <ligand>
        <name>ATP</name>
        <dbReference type="ChEBI" id="CHEBI:30616"/>
    </ligand>
</feature>
<comment type="catalytic activity">
    <reaction evidence="7 8">
        <text>cytidine(34) in tRNA(Ile2) + L-lysine + ATP = lysidine(34) in tRNA(Ile2) + AMP + diphosphate + H(+)</text>
        <dbReference type="Rhea" id="RHEA:43744"/>
        <dbReference type="Rhea" id="RHEA-COMP:10625"/>
        <dbReference type="Rhea" id="RHEA-COMP:10670"/>
        <dbReference type="ChEBI" id="CHEBI:15378"/>
        <dbReference type="ChEBI" id="CHEBI:30616"/>
        <dbReference type="ChEBI" id="CHEBI:32551"/>
        <dbReference type="ChEBI" id="CHEBI:33019"/>
        <dbReference type="ChEBI" id="CHEBI:82748"/>
        <dbReference type="ChEBI" id="CHEBI:83665"/>
        <dbReference type="ChEBI" id="CHEBI:456215"/>
        <dbReference type="EC" id="6.3.4.19"/>
    </reaction>
</comment>
<dbReference type="GO" id="GO:0032267">
    <property type="term" value="F:tRNA(Ile)-lysidine synthase activity"/>
    <property type="evidence" value="ECO:0007669"/>
    <property type="project" value="UniProtKB-EC"/>
</dbReference>
<evidence type="ECO:0000256" key="2">
    <source>
        <dbReference type="ARBA" id="ARBA00022490"/>
    </source>
</evidence>
<protein>
    <recommendedName>
        <fullName evidence="8">tRNA(Ile)-lysidine synthase</fullName>
        <ecNumber evidence="8">6.3.4.19</ecNumber>
    </recommendedName>
    <alternativeName>
        <fullName evidence="8">tRNA(Ile)-2-lysyl-cytidine synthase</fullName>
    </alternativeName>
    <alternativeName>
        <fullName evidence="8">tRNA(Ile)-lysidine synthetase</fullName>
    </alternativeName>
</protein>
<dbReference type="PANTHER" id="PTHR43033:SF1">
    <property type="entry name" value="TRNA(ILE)-LYSIDINE SYNTHASE-RELATED"/>
    <property type="match status" value="1"/>
</dbReference>
<keyword evidence="5 8" id="KW-0547">Nucleotide-binding</keyword>
<comment type="caution">
    <text evidence="10">The sequence shown here is derived from an EMBL/GenBank/DDBJ whole genome shotgun (WGS) entry which is preliminary data.</text>
</comment>
<dbReference type="SUPFAM" id="SSF82829">
    <property type="entry name" value="MesJ substrate recognition domain-like"/>
    <property type="match status" value="1"/>
</dbReference>
<dbReference type="Gene3D" id="3.40.50.620">
    <property type="entry name" value="HUPs"/>
    <property type="match status" value="1"/>
</dbReference>
<accession>A0A2G6JQQ5</accession>
<evidence type="ECO:0000256" key="1">
    <source>
        <dbReference type="ARBA" id="ARBA00004496"/>
    </source>
</evidence>
<evidence type="ECO:0000313" key="11">
    <source>
        <dbReference type="Proteomes" id="UP000243469"/>
    </source>
</evidence>
<evidence type="ECO:0000256" key="4">
    <source>
        <dbReference type="ARBA" id="ARBA00022694"/>
    </source>
</evidence>
<dbReference type="EMBL" id="PDSH01000014">
    <property type="protein sequence ID" value="PIE24972.1"/>
    <property type="molecule type" value="Genomic_DNA"/>
</dbReference>
<dbReference type="SMART" id="SM00977">
    <property type="entry name" value="TilS_C"/>
    <property type="match status" value="1"/>
</dbReference>
<dbReference type="NCBIfam" id="TIGR02432">
    <property type="entry name" value="lysidine_TilS_N"/>
    <property type="match status" value="1"/>
</dbReference>
<evidence type="ECO:0000259" key="9">
    <source>
        <dbReference type="SMART" id="SM00977"/>
    </source>
</evidence>
<organism evidence="10 11">
    <name type="scientific">Neptuniibacter caesariensis</name>
    <dbReference type="NCBI Taxonomy" id="207954"/>
    <lineage>
        <taxon>Bacteria</taxon>
        <taxon>Pseudomonadati</taxon>
        <taxon>Pseudomonadota</taxon>
        <taxon>Gammaproteobacteria</taxon>
        <taxon>Oceanospirillales</taxon>
        <taxon>Oceanospirillaceae</taxon>
        <taxon>Neptuniibacter</taxon>
    </lineage>
</organism>